<organism evidence="1 2">
    <name type="scientific">Hymenobacter armeniacus</name>
    <dbReference type="NCBI Taxonomy" id="2771358"/>
    <lineage>
        <taxon>Bacteria</taxon>
        <taxon>Pseudomonadati</taxon>
        <taxon>Bacteroidota</taxon>
        <taxon>Cytophagia</taxon>
        <taxon>Cytophagales</taxon>
        <taxon>Hymenobacteraceae</taxon>
        <taxon>Hymenobacter</taxon>
    </lineage>
</organism>
<dbReference type="Proteomes" id="UP000606003">
    <property type="component" value="Unassembled WGS sequence"/>
</dbReference>
<gene>
    <name evidence="1" type="ORF">IC234_02345</name>
</gene>
<evidence type="ECO:0000313" key="2">
    <source>
        <dbReference type="Proteomes" id="UP000606003"/>
    </source>
</evidence>
<dbReference type="Pfam" id="PF14121">
    <property type="entry name" value="Porin_10"/>
    <property type="match status" value="1"/>
</dbReference>
<comment type="caution">
    <text evidence="1">The sequence shown here is derived from an EMBL/GenBank/DDBJ whole genome shotgun (WGS) entry which is preliminary data.</text>
</comment>
<reference evidence="1 2" key="1">
    <citation type="submission" date="2020-09" db="EMBL/GenBank/DDBJ databases">
        <authorList>
            <person name="Kim M.K."/>
        </authorList>
    </citation>
    <scope>NUCLEOTIDE SEQUENCE [LARGE SCALE GENOMIC DNA]</scope>
    <source>
        <strain evidence="1 2">BT189</strain>
    </source>
</reference>
<accession>A0ABR8JLS1</accession>
<evidence type="ECO:0000313" key="1">
    <source>
        <dbReference type="EMBL" id="MBD2720949.1"/>
    </source>
</evidence>
<proteinExistence type="predicted"/>
<keyword evidence="2" id="KW-1185">Reference proteome</keyword>
<dbReference type="InterPro" id="IPR025631">
    <property type="entry name" value="Porin_10"/>
</dbReference>
<dbReference type="RefSeq" id="WP_190922215.1">
    <property type="nucleotide sequence ID" value="NZ_JACXAC010000001.1"/>
</dbReference>
<evidence type="ECO:0008006" key="3">
    <source>
        <dbReference type="Google" id="ProtNLM"/>
    </source>
</evidence>
<protein>
    <recommendedName>
        <fullName evidence="3">Porin</fullName>
    </recommendedName>
</protein>
<name>A0ABR8JLS1_9BACT</name>
<sequence length="702" mass="79398">MILTLPGSGASDTCLKAPQRGFLMKWPRPMGALLVLLAWLAAPAVRAQVLDDSTKVVYGPKTTRVIYEAEVLRDSTAGTLLDTTLTHFPQERFWTHDTTFQQDLGAVGTATRPLLYQPNLQLGARLGRNVFDKYARDASKVPYYDSRSPYSFFRYIQSGAGEQVFEFSYSRSLKKNFSVGIAYERIASNKILATISSRAGLVEHSNLLFFGRYQTEDERYHLLFNFTNARHRAAEQGGIWPLKTRIRPEGAGINDSIPGPGSEETPADLFKYNQQRVYLTQAANNEDRDELYFTHTYRLLGRGLTVYHTFDAKRQYNSYSDLALQRLNSAENFYPRVLYYPRVLRNTAAILDRVEFAQVENTAGVLGRTKAVEYRLYGRYRTASLVSQALVNNQDFGGAINTGLRLEQAAPRRTFNEVFFGGTAAFNYRTVYAVEAAGELHPVSFGPAQNGPEYWARASVRTGPLSAEALSTSYAPTLTQQELVGNNYEWHHLPGSATEFSNTNTTQLTGRLRLKLPDLGLLNKQHFEASASLVNIGNLVYYDTTAMPTQETTARNLQVLSARHQVHLGRVAFDNQATYTRGGDVNGLRIPALVSNSRVYYESYIFRRAMFTQIGAEVYYQSRYRAFDYSPSTQQFHQQNTFTIRNYAVANVFLTADIRAVSVFLKMAYINQGLLGDGYFTTPYYTGYPRRFQFGVKWNFFN</sequence>
<dbReference type="EMBL" id="JACXAC010000001">
    <property type="protein sequence ID" value="MBD2720949.1"/>
    <property type="molecule type" value="Genomic_DNA"/>
</dbReference>